<dbReference type="InterPro" id="IPR036291">
    <property type="entry name" value="NAD(P)-bd_dom_sf"/>
</dbReference>
<dbReference type="FunFam" id="3.40.50.720:FF:000203">
    <property type="entry name" value="D-3-phosphoglycerate dehydrogenase (SerA)"/>
    <property type="match status" value="1"/>
</dbReference>
<dbReference type="OrthoDB" id="9805416at2"/>
<keyword evidence="2 4" id="KW-0560">Oxidoreductase</keyword>
<keyword evidence="3" id="KW-0520">NAD</keyword>
<evidence type="ECO:0000256" key="3">
    <source>
        <dbReference type="ARBA" id="ARBA00023027"/>
    </source>
</evidence>
<dbReference type="InterPro" id="IPR006140">
    <property type="entry name" value="D-isomer_DH_NAD-bd"/>
</dbReference>
<gene>
    <name evidence="7" type="ORF">CBW65_06870</name>
</gene>
<dbReference type="KEGG" id="tum:CBW65_06870"/>
<feature type="domain" description="D-isomer specific 2-hydroxyacid dehydrogenase NAD-binding" evidence="6">
    <location>
        <begin position="112"/>
        <end position="286"/>
    </location>
</feature>
<feature type="domain" description="D-isomer specific 2-hydroxyacid dehydrogenase catalytic" evidence="5">
    <location>
        <begin position="18"/>
        <end position="318"/>
    </location>
</feature>
<accession>A0A1Y0IK46</accession>
<keyword evidence="8" id="KW-1185">Reference proteome</keyword>
<sequence>MKTVILDDWEHASESGAVELERLRAFSEVAVYHDQPTPDVLKERLCDADAVILMRERTSLTAELLDSMKNIKLIAQTGTGLAHVDLAEVNLRKIPLATTPGGSTAAVTELTFAFLLALSRDLPRLHQQVQGGAWPVSIGRNLAGKTLGIIGLGKIGQRVAGVAKAFGMNVIAWGPRLTQERADAQGVGYAATLEELLKQSQFVTLHVRLVPETKRLLRAEHFAIMRQDAYLINTSRGELLDETALVTALQNGQIAGAGLDVLTQEPPDPNHPLLQLENVILSPHIGWKTDNTFESFLNGSIENIASFFQKGAPQNIANPEVL</sequence>
<reference evidence="8" key="1">
    <citation type="submission" date="2017-05" db="EMBL/GenBank/DDBJ databases">
        <authorList>
            <person name="Sung H."/>
        </authorList>
    </citation>
    <scope>NUCLEOTIDE SEQUENCE [LARGE SCALE GENOMIC DNA]</scope>
    <source>
        <strain evidence="8">AR23208</strain>
    </source>
</reference>
<evidence type="ECO:0000256" key="1">
    <source>
        <dbReference type="ARBA" id="ARBA00005854"/>
    </source>
</evidence>
<dbReference type="SUPFAM" id="SSF52283">
    <property type="entry name" value="Formate/glycerate dehydrogenase catalytic domain-like"/>
    <property type="match status" value="1"/>
</dbReference>
<dbReference type="PANTHER" id="PTHR42789:SF1">
    <property type="entry name" value="D-ISOMER SPECIFIC 2-HYDROXYACID DEHYDROGENASE FAMILY PROTEIN (AFU_ORTHOLOGUE AFUA_6G10090)"/>
    <property type="match status" value="1"/>
</dbReference>
<proteinExistence type="inferred from homology"/>
<dbReference type="Proteomes" id="UP000195437">
    <property type="component" value="Chromosome"/>
</dbReference>
<dbReference type="InterPro" id="IPR029753">
    <property type="entry name" value="D-isomer_DH_CS"/>
</dbReference>
<dbReference type="Gene3D" id="3.40.50.720">
    <property type="entry name" value="NAD(P)-binding Rossmann-like Domain"/>
    <property type="match status" value="2"/>
</dbReference>
<evidence type="ECO:0000256" key="4">
    <source>
        <dbReference type="RuleBase" id="RU003719"/>
    </source>
</evidence>
<dbReference type="InterPro" id="IPR050857">
    <property type="entry name" value="D-2-hydroxyacid_DH"/>
</dbReference>
<dbReference type="RefSeq" id="WP_087456236.1">
    <property type="nucleotide sequence ID" value="NZ_CP021434.1"/>
</dbReference>
<evidence type="ECO:0000313" key="7">
    <source>
        <dbReference type="EMBL" id="ARU60847.1"/>
    </source>
</evidence>
<organism evidence="7 8">
    <name type="scientific">Tumebacillus avium</name>
    <dbReference type="NCBI Taxonomy" id="1903704"/>
    <lineage>
        <taxon>Bacteria</taxon>
        <taxon>Bacillati</taxon>
        <taxon>Bacillota</taxon>
        <taxon>Bacilli</taxon>
        <taxon>Bacillales</taxon>
        <taxon>Alicyclobacillaceae</taxon>
        <taxon>Tumebacillus</taxon>
    </lineage>
</organism>
<evidence type="ECO:0000259" key="5">
    <source>
        <dbReference type="Pfam" id="PF00389"/>
    </source>
</evidence>
<dbReference type="PANTHER" id="PTHR42789">
    <property type="entry name" value="D-ISOMER SPECIFIC 2-HYDROXYACID DEHYDROGENASE FAMILY PROTEIN (AFU_ORTHOLOGUE AFUA_6G10090)"/>
    <property type="match status" value="1"/>
</dbReference>
<evidence type="ECO:0000313" key="8">
    <source>
        <dbReference type="Proteomes" id="UP000195437"/>
    </source>
</evidence>
<dbReference type="SUPFAM" id="SSF51735">
    <property type="entry name" value="NAD(P)-binding Rossmann-fold domains"/>
    <property type="match status" value="1"/>
</dbReference>
<dbReference type="PROSITE" id="PS00671">
    <property type="entry name" value="D_2_HYDROXYACID_DH_3"/>
    <property type="match status" value="1"/>
</dbReference>
<comment type="similarity">
    <text evidence="1 4">Belongs to the D-isomer specific 2-hydroxyacid dehydrogenase family.</text>
</comment>
<dbReference type="CDD" id="cd12169">
    <property type="entry name" value="PGDH_like_1"/>
    <property type="match status" value="1"/>
</dbReference>
<dbReference type="Pfam" id="PF02826">
    <property type="entry name" value="2-Hacid_dh_C"/>
    <property type="match status" value="1"/>
</dbReference>
<dbReference type="AlphaFoldDB" id="A0A1Y0IK46"/>
<dbReference type="Pfam" id="PF00389">
    <property type="entry name" value="2-Hacid_dh"/>
    <property type="match status" value="1"/>
</dbReference>
<protein>
    <submittedName>
        <fullName evidence="7">Hydroxyacid dehydrogenase</fullName>
    </submittedName>
</protein>
<dbReference type="GO" id="GO:0051287">
    <property type="term" value="F:NAD binding"/>
    <property type="evidence" value="ECO:0007669"/>
    <property type="project" value="InterPro"/>
</dbReference>
<dbReference type="InterPro" id="IPR006139">
    <property type="entry name" value="D-isomer_2_OHA_DH_cat_dom"/>
</dbReference>
<evidence type="ECO:0000259" key="6">
    <source>
        <dbReference type="Pfam" id="PF02826"/>
    </source>
</evidence>
<name>A0A1Y0IK46_9BACL</name>
<dbReference type="GO" id="GO:0016616">
    <property type="term" value="F:oxidoreductase activity, acting on the CH-OH group of donors, NAD or NADP as acceptor"/>
    <property type="evidence" value="ECO:0007669"/>
    <property type="project" value="InterPro"/>
</dbReference>
<dbReference type="EMBL" id="CP021434">
    <property type="protein sequence ID" value="ARU60847.1"/>
    <property type="molecule type" value="Genomic_DNA"/>
</dbReference>
<evidence type="ECO:0000256" key="2">
    <source>
        <dbReference type="ARBA" id="ARBA00023002"/>
    </source>
</evidence>